<dbReference type="InterPro" id="IPR013785">
    <property type="entry name" value="Aldolase_TIM"/>
</dbReference>
<reference evidence="4 5" key="1">
    <citation type="journal article" date="2014" name="Genome Announc.">
        <title>Draft genome sequences of six enterohepatic helicobacter species isolated from humans and one from rhesus macaques.</title>
        <authorList>
            <person name="Shen Z."/>
            <person name="Sheh A."/>
            <person name="Young S.K."/>
            <person name="Abouelliel A."/>
            <person name="Ward D.V."/>
            <person name="Earl A.M."/>
            <person name="Fox J.G."/>
        </authorList>
    </citation>
    <scope>NUCLEOTIDE SEQUENCE [LARGE SCALE GENOMIC DNA]</scope>
    <source>
        <strain evidence="4 5">MIT 99-5501</strain>
    </source>
</reference>
<dbReference type="RefSeq" id="WP_023927318.1">
    <property type="nucleotide sequence ID" value="NZ_KI669454.1"/>
</dbReference>
<evidence type="ECO:0000256" key="3">
    <source>
        <dbReference type="ARBA" id="ARBA00023002"/>
    </source>
</evidence>
<keyword evidence="3" id="KW-0560">Oxidoreductase</keyword>
<dbReference type="PANTHER" id="PTHR32332">
    <property type="entry name" value="2-NITROPROPANE DIOXYGENASE"/>
    <property type="match status" value="1"/>
</dbReference>
<sequence length="363" mass="39719">MKSQLKPLQIGKHTITFPIFQGGMGVGISWDNLAGNVSKEGALGIISAVGTGYYHQMKFVEKLVLNKPFETLNFYSKVALNEIFKNARKICGNKPLGANILHAINDYGRVVRDACEAGANIIVTGAGLPTNMPEFTKNFPEVALVPIVSSVKAIKIICKRWEERYKKIPDAFIVEGPLSGGHQGFKYEDCFKPECQLEAILPPIVEETKKWGNIPIIAAGGIWDRKDIDKFLALGASGVQMATRFLGTFECDAKAYQEIMPFVKKEDIELVKSPVGYPARAIKIGVIERLKEGNAPKVKCVSNCVAPCHRGVEAKKVGYCIADSLGKAHLGNTKEGLYFTGANGYKIDKIISVKELIEELTKG</sequence>
<dbReference type="InterPro" id="IPR004136">
    <property type="entry name" value="NMO"/>
</dbReference>
<dbReference type="HOGENOM" id="CLU_038732_0_1_7"/>
<dbReference type="GO" id="GO:0018580">
    <property type="term" value="F:nitronate monooxygenase activity"/>
    <property type="evidence" value="ECO:0007669"/>
    <property type="project" value="InterPro"/>
</dbReference>
<evidence type="ECO:0000256" key="1">
    <source>
        <dbReference type="ARBA" id="ARBA00022630"/>
    </source>
</evidence>
<keyword evidence="2" id="KW-0288">FMN</keyword>
<dbReference type="EMBL" id="AZJI01000001">
    <property type="protein sequence ID" value="ETD25253.1"/>
    <property type="molecule type" value="Genomic_DNA"/>
</dbReference>
<keyword evidence="1" id="KW-0285">Flavoprotein</keyword>
<proteinExistence type="predicted"/>
<dbReference type="eggNOG" id="COG2070">
    <property type="taxonomic scope" value="Bacteria"/>
</dbReference>
<dbReference type="CDD" id="cd04730">
    <property type="entry name" value="NPD_like"/>
    <property type="match status" value="1"/>
</dbReference>
<dbReference type="AlphaFoldDB" id="V8CCV3"/>
<protein>
    <submittedName>
        <fullName evidence="4">Uncharacterized protein</fullName>
    </submittedName>
</protein>
<name>V8CCV3_9HELI</name>
<organism evidence="4 5">
    <name type="scientific">Helicobacter macacae MIT 99-5501</name>
    <dbReference type="NCBI Taxonomy" id="1357400"/>
    <lineage>
        <taxon>Bacteria</taxon>
        <taxon>Pseudomonadati</taxon>
        <taxon>Campylobacterota</taxon>
        <taxon>Epsilonproteobacteria</taxon>
        <taxon>Campylobacterales</taxon>
        <taxon>Helicobacteraceae</taxon>
        <taxon>Helicobacter</taxon>
    </lineage>
</organism>
<gene>
    <name evidence="4" type="ORF">HMPREF2086_00593</name>
</gene>
<dbReference type="PANTHER" id="PTHR32332:SF18">
    <property type="entry name" value="2-NITROPROPANE DIOXYGENASE"/>
    <property type="match status" value="1"/>
</dbReference>
<dbReference type="STRING" id="1357400.HMPREF2086_00593"/>
<dbReference type="SUPFAM" id="SSF51412">
    <property type="entry name" value="Inosine monophosphate dehydrogenase (IMPDH)"/>
    <property type="match status" value="1"/>
</dbReference>
<dbReference type="Pfam" id="PF03060">
    <property type="entry name" value="NMO"/>
    <property type="match status" value="1"/>
</dbReference>
<dbReference type="PATRIC" id="fig|1357400.3.peg.813"/>
<accession>V8CCV3</accession>
<comment type="caution">
    <text evidence="4">The sequence shown here is derived from an EMBL/GenBank/DDBJ whole genome shotgun (WGS) entry which is preliminary data.</text>
</comment>
<dbReference type="Gene3D" id="3.20.20.70">
    <property type="entry name" value="Aldolase class I"/>
    <property type="match status" value="1"/>
</dbReference>
<dbReference type="OrthoDB" id="9778912at2"/>
<evidence type="ECO:0000256" key="2">
    <source>
        <dbReference type="ARBA" id="ARBA00022643"/>
    </source>
</evidence>
<keyword evidence="5" id="KW-1185">Reference proteome</keyword>
<dbReference type="Proteomes" id="UP000018731">
    <property type="component" value="Unassembled WGS sequence"/>
</dbReference>
<evidence type="ECO:0000313" key="5">
    <source>
        <dbReference type="Proteomes" id="UP000018731"/>
    </source>
</evidence>
<evidence type="ECO:0000313" key="4">
    <source>
        <dbReference type="EMBL" id="ETD25253.1"/>
    </source>
</evidence>